<comment type="caution">
    <text evidence="4">The sequence shown here is derived from an EMBL/GenBank/DDBJ whole genome shotgun (WGS) entry which is preliminary data.</text>
</comment>
<dbReference type="OrthoDB" id="6159615at2759"/>
<keyword evidence="5" id="KW-1185">Reference proteome</keyword>
<feature type="signal peptide" evidence="2">
    <location>
        <begin position="1"/>
        <end position="21"/>
    </location>
</feature>
<dbReference type="Pfam" id="PF00059">
    <property type="entry name" value="Lectin_C"/>
    <property type="match status" value="1"/>
</dbReference>
<feature type="transmembrane region" description="Helical" evidence="1">
    <location>
        <begin position="152"/>
        <end position="173"/>
    </location>
</feature>
<keyword evidence="2" id="KW-0732">Signal</keyword>
<dbReference type="PANTHER" id="PTHR22803">
    <property type="entry name" value="MANNOSE, PHOSPHOLIPASE, LECTIN RECEPTOR RELATED"/>
    <property type="match status" value="1"/>
</dbReference>
<dbReference type="InterPro" id="IPR016186">
    <property type="entry name" value="C-type_lectin-like/link_sf"/>
</dbReference>
<dbReference type="CDD" id="cd00037">
    <property type="entry name" value="CLECT"/>
    <property type="match status" value="1"/>
</dbReference>
<reference evidence="4 5" key="1">
    <citation type="submission" date="2019-01" db="EMBL/GenBank/DDBJ databases">
        <title>A draft genome assembly of the solar-powered sea slug Elysia chlorotica.</title>
        <authorList>
            <person name="Cai H."/>
            <person name="Li Q."/>
            <person name="Fang X."/>
            <person name="Li J."/>
            <person name="Curtis N.E."/>
            <person name="Altenburger A."/>
            <person name="Shibata T."/>
            <person name="Feng M."/>
            <person name="Maeda T."/>
            <person name="Schwartz J.A."/>
            <person name="Shigenobu S."/>
            <person name="Lundholm N."/>
            <person name="Nishiyama T."/>
            <person name="Yang H."/>
            <person name="Hasebe M."/>
            <person name="Li S."/>
            <person name="Pierce S.K."/>
            <person name="Wang J."/>
        </authorList>
    </citation>
    <scope>NUCLEOTIDE SEQUENCE [LARGE SCALE GENOMIC DNA]</scope>
    <source>
        <strain evidence="4">EC2010</strain>
        <tissue evidence="4">Whole organism of an adult</tissue>
    </source>
</reference>
<dbReference type="InterPro" id="IPR050111">
    <property type="entry name" value="C-type_lectin/snaclec_domain"/>
</dbReference>
<gene>
    <name evidence="4" type="ORF">EGW08_001954</name>
</gene>
<dbReference type="AlphaFoldDB" id="A0A3S1CE88"/>
<protein>
    <recommendedName>
        <fullName evidence="3">C-type lectin domain-containing protein</fullName>
    </recommendedName>
</protein>
<dbReference type="PROSITE" id="PS50041">
    <property type="entry name" value="C_TYPE_LECTIN_2"/>
    <property type="match status" value="1"/>
</dbReference>
<organism evidence="4 5">
    <name type="scientific">Elysia chlorotica</name>
    <name type="common">Eastern emerald elysia</name>
    <name type="synonym">Sea slug</name>
    <dbReference type="NCBI Taxonomy" id="188477"/>
    <lineage>
        <taxon>Eukaryota</taxon>
        <taxon>Metazoa</taxon>
        <taxon>Spiralia</taxon>
        <taxon>Lophotrochozoa</taxon>
        <taxon>Mollusca</taxon>
        <taxon>Gastropoda</taxon>
        <taxon>Heterobranchia</taxon>
        <taxon>Euthyneura</taxon>
        <taxon>Panpulmonata</taxon>
        <taxon>Sacoglossa</taxon>
        <taxon>Placobranchoidea</taxon>
        <taxon>Plakobranchidae</taxon>
        <taxon>Elysia</taxon>
    </lineage>
</organism>
<sequence length="201" mass="22765">MDTYALMVFLLPWLFVDIVKGNRFKLHHQQVASWAEAKSICEGQGYVLAKVDSQVDQNLVQKLVPYTQRFFWIGLYVNLTNGKFSWTDGSLLDYSNWATGFPGLNLGVACTRIRNFDSRWETSNCTSRLNFMCEDPYHKTSNVVSTSTKLRGIFLGLGVIGSLLVVSCLLLQLPCCRYSVTQKIARIGFGTRDIDRKLMVS</sequence>
<proteinExistence type="predicted"/>
<evidence type="ECO:0000313" key="5">
    <source>
        <dbReference type="Proteomes" id="UP000271974"/>
    </source>
</evidence>
<dbReference type="InterPro" id="IPR016187">
    <property type="entry name" value="CTDL_fold"/>
</dbReference>
<evidence type="ECO:0000313" key="4">
    <source>
        <dbReference type="EMBL" id="RUS90265.1"/>
    </source>
</evidence>
<feature type="domain" description="C-type lectin" evidence="3">
    <location>
        <begin position="19"/>
        <end position="134"/>
    </location>
</feature>
<keyword evidence="1" id="KW-0812">Transmembrane</keyword>
<dbReference type="SUPFAM" id="SSF56436">
    <property type="entry name" value="C-type lectin-like"/>
    <property type="match status" value="1"/>
</dbReference>
<dbReference type="EMBL" id="RQTK01000036">
    <property type="protein sequence ID" value="RUS90265.1"/>
    <property type="molecule type" value="Genomic_DNA"/>
</dbReference>
<keyword evidence="1" id="KW-0472">Membrane</keyword>
<dbReference type="Gene3D" id="3.10.100.10">
    <property type="entry name" value="Mannose-Binding Protein A, subunit A"/>
    <property type="match status" value="1"/>
</dbReference>
<dbReference type="InterPro" id="IPR001304">
    <property type="entry name" value="C-type_lectin-like"/>
</dbReference>
<keyword evidence="1" id="KW-1133">Transmembrane helix</keyword>
<evidence type="ECO:0000256" key="1">
    <source>
        <dbReference type="SAM" id="Phobius"/>
    </source>
</evidence>
<dbReference type="SMART" id="SM00034">
    <property type="entry name" value="CLECT"/>
    <property type="match status" value="1"/>
</dbReference>
<accession>A0A3S1CE88</accession>
<feature type="chain" id="PRO_5018535833" description="C-type lectin domain-containing protein" evidence="2">
    <location>
        <begin position="22"/>
        <end position="201"/>
    </location>
</feature>
<name>A0A3S1CE88_ELYCH</name>
<dbReference type="Proteomes" id="UP000271974">
    <property type="component" value="Unassembled WGS sequence"/>
</dbReference>
<evidence type="ECO:0000259" key="3">
    <source>
        <dbReference type="PROSITE" id="PS50041"/>
    </source>
</evidence>
<evidence type="ECO:0000256" key="2">
    <source>
        <dbReference type="SAM" id="SignalP"/>
    </source>
</evidence>